<accession>A0A6P8DE00</accession>
<dbReference type="Proteomes" id="UP000515151">
    <property type="component" value="Chromosome 4"/>
</dbReference>
<proteinExistence type="predicted"/>
<keyword evidence="1" id="KW-1185">Reference proteome</keyword>
<organism evidence="1 2">
    <name type="scientific">Punica granatum</name>
    <name type="common">Pomegranate</name>
    <dbReference type="NCBI Taxonomy" id="22663"/>
    <lineage>
        <taxon>Eukaryota</taxon>
        <taxon>Viridiplantae</taxon>
        <taxon>Streptophyta</taxon>
        <taxon>Embryophyta</taxon>
        <taxon>Tracheophyta</taxon>
        <taxon>Spermatophyta</taxon>
        <taxon>Magnoliopsida</taxon>
        <taxon>eudicotyledons</taxon>
        <taxon>Gunneridae</taxon>
        <taxon>Pentapetalae</taxon>
        <taxon>rosids</taxon>
        <taxon>malvids</taxon>
        <taxon>Myrtales</taxon>
        <taxon>Lythraceae</taxon>
        <taxon>Punica</taxon>
    </lineage>
</organism>
<dbReference type="AlphaFoldDB" id="A0A6P8DE00"/>
<sequence length="203" mass="22895">MIILCLHLVLSWKLKDQFDVQLKFEGMVEVSVLPAVESVINSLHVRPQRGRRKESCSSSPSSSSSCDRISLFDYSLMAKASRNLLQTALSIFICLLLSSSILSPTVLAKSRRPISDDEIRQKKSECYADIESGLWGWQCKSSVIAKENCALKCLSPTCYELVYESDPLEEGEKDFVRSQEYKYCMHKVSLGESLEGIRGSFDY</sequence>
<dbReference type="RefSeq" id="XP_031392704.1">
    <property type="nucleotide sequence ID" value="XM_031536844.1"/>
</dbReference>
<dbReference type="GeneID" id="116204658"/>
<evidence type="ECO:0000313" key="1">
    <source>
        <dbReference type="Proteomes" id="UP000515151"/>
    </source>
</evidence>
<dbReference type="PANTHER" id="PTHR35455:SF1">
    <property type="entry name" value="AGAP005842-PA"/>
    <property type="match status" value="1"/>
</dbReference>
<reference evidence="2" key="2">
    <citation type="submission" date="2025-08" db="UniProtKB">
        <authorList>
            <consortium name="RefSeq"/>
        </authorList>
    </citation>
    <scope>IDENTIFICATION</scope>
    <source>
        <tissue evidence="2">Leaf</tissue>
    </source>
</reference>
<name>A0A6P8DE00_PUNGR</name>
<gene>
    <name evidence="2" type="primary">LOC116204658</name>
</gene>
<evidence type="ECO:0000313" key="2">
    <source>
        <dbReference type="RefSeq" id="XP_031392704.1"/>
    </source>
</evidence>
<dbReference type="PANTHER" id="PTHR35455">
    <property type="entry name" value="UNNAMED PRODUCT"/>
    <property type="match status" value="1"/>
</dbReference>
<reference evidence="1" key="1">
    <citation type="journal article" date="2020" name="Plant Biotechnol. J.">
        <title>The pomegranate (Punica granatum L.) draft genome dissects genetic divergence between soft- and hard-seeded cultivars.</title>
        <authorList>
            <person name="Luo X."/>
            <person name="Li H."/>
            <person name="Wu Z."/>
            <person name="Yao W."/>
            <person name="Zhao P."/>
            <person name="Cao D."/>
            <person name="Yu H."/>
            <person name="Li K."/>
            <person name="Poudel K."/>
            <person name="Zhao D."/>
            <person name="Zhang F."/>
            <person name="Xia X."/>
            <person name="Chen L."/>
            <person name="Wang Q."/>
            <person name="Jing D."/>
            <person name="Cao S."/>
        </authorList>
    </citation>
    <scope>NUCLEOTIDE SEQUENCE [LARGE SCALE GENOMIC DNA]</scope>
    <source>
        <strain evidence="1">cv. Tunisia</strain>
    </source>
</reference>
<dbReference type="Pfam" id="PF16029">
    <property type="entry name" value="DUF4787"/>
    <property type="match status" value="1"/>
</dbReference>
<dbReference type="InterPro" id="IPR031985">
    <property type="entry name" value="DUF4787"/>
</dbReference>
<dbReference type="OrthoDB" id="1915375at2759"/>
<protein>
    <submittedName>
        <fullName evidence="2">Uncharacterized protein LOC116204658</fullName>
    </submittedName>
</protein>